<dbReference type="Proteomes" id="UP000887567">
    <property type="component" value="Unplaced"/>
</dbReference>
<keyword evidence="2" id="KW-1133">Transmembrane helix</keyword>
<dbReference type="KEGG" id="epa:110236769"/>
<dbReference type="OrthoDB" id="5964337at2759"/>
<keyword evidence="4" id="KW-1185">Reference proteome</keyword>
<feature type="transmembrane region" description="Helical" evidence="2">
    <location>
        <begin position="12"/>
        <end position="34"/>
    </location>
</feature>
<keyword evidence="2" id="KW-0812">Transmembrane</keyword>
<evidence type="ECO:0000313" key="4">
    <source>
        <dbReference type="Proteomes" id="UP000887567"/>
    </source>
</evidence>
<dbReference type="Pfam" id="PF14997">
    <property type="entry name" value="CECR6_TMEM121"/>
    <property type="match status" value="1"/>
</dbReference>
<reference evidence="3" key="1">
    <citation type="submission" date="2022-11" db="UniProtKB">
        <authorList>
            <consortium name="EnsemblMetazoa"/>
        </authorList>
    </citation>
    <scope>IDENTIFICATION</scope>
</reference>
<dbReference type="PANTHER" id="PTHR47399">
    <property type="entry name" value="TRANSMEMBRANE PROTEIN 121B"/>
    <property type="match status" value="1"/>
</dbReference>
<dbReference type="PANTHER" id="PTHR47399:SF1">
    <property type="entry name" value="TRANSMEMBRANE PROTEIN 121B"/>
    <property type="match status" value="1"/>
</dbReference>
<dbReference type="OMA" id="MVFGPNM"/>
<dbReference type="EnsemblMetazoa" id="XM_021042318.2">
    <property type="protein sequence ID" value="XP_020897977.1"/>
    <property type="gene ID" value="LOC110236769"/>
</dbReference>
<feature type="transmembrane region" description="Helical" evidence="2">
    <location>
        <begin position="40"/>
        <end position="60"/>
    </location>
</feature>
<dbReference type="InterPro" id="IPR032776">
    <property type="entry name" value="CECR6/TMEM121"/>
</dbReference>
<feature type="transmembrane region" description="Helical" evidence="2">
    <location>
        <begin position="183"/>
        <end position="204"/>
    </location>
</feature>
<feature type="transmembrane region" description="Helical" evidence="2">
    <location>
        <begin position="81"/>
        <end position="100"/>
    </location>
</feature>
<keyword evidence="2" id="KW-0472">Membrane</keyword>
<proteinExistence type="inferred from homology"/>
<protein>
    <submittedName>
        <fullName evidence="3">Uncharacterized protein</fullName>
    </submittedName>
</protein>
<dbReference type="InterPro" id="IPR026624">
    <property type="entry name" value="CECR6"/>
</dbReference>
<accession>A0A913X2P1</accession>
<evidence type="ECO:0000256" key="2">
    <source>
        <dbReference type="SAM" id="Phobius"/>
    </source>
</evidence>
<feature type="transmembrane region" description="Helical" evidence="2">
    <location>
        <begin position="224"/>
        <end position="245"/>
    </location>
</feature>
<evidence type="ECO:0000256" key="1">
    <source>
        <dbReference type="ARBA" id="ARBA00007711"/>
    </source>
</evidence>
<comment type="similarity">
    <text evidence="1">Belongs to the TMEM121 family.</text>
</comment>
<feature type="transmembrane region" description="Helical" evidence="2">
    <location>
        <begin position="251"/>
        <end position="272"/>
    </location>
</feature>
<sequence>MGRQAANIRRHSARVLGIIFLLFQGVILDYYLIQGEHQEWFAWIATDVVVLAAWITAMVMSYRRLNPANQSNHQGLVKDELAFAYLAWLVYALHLVPQVATLFRRKAGNLEEETMVFGPNMLKMCLCITPALFLFLIFAHHNSRPHTVRKFYLDKMTSAVAIDLFDSVEMLEYLFDESKISKSVSLAILSFSCINFFLPVLALYELKHNKFRENGQVASVSYKIVYILMFMFFVNVPFLVIRLYLWHQYHLEISVLLAKNGLAIILGLVEIMEFCGDERPRKCEHCSSTFAKSFYKDHLKECASQINKQEEPPPLTSKPHHQTVYL</sequence>
<organism evidence="3 4">
    <name type="scientific">Exaiptasia diaphana</name>
    <name type="common">Tropical sea anemone</name>
    <name type="synonym">Aiptasia pulchella</name>
    <dbReference type="NCBI Taxonomy" id="2652724"/>
    <lineage>
        <taxon>Eukaryota</taxon>
        <taxon>Metazoa</taxon>
        <taxon>Cnidaria</taxon>
        <taxon>Anthozoa</taxon>
        <taxon>Hexacorallia</taxon>
        <taxon>Actiniaria</taxon>
        <taxon>Aiptasiidae</taxon>
        <taxon>Exaiptasia</taxon>
    </lineage>
</organism>
<dbReference type="RefSeq" id="XP_020897977.1">
    <property type="nucleotide sequence ID" value="XM_021042318.2"/>
</dbReference>
<dbReference type="GeneID" id="110236769"/>
<evidence type="ECO:0000313" key="3">
    <source>
        <dbReference type="EnsemblMetazoa" id="XP_020897977.1"/>
    </source>
</evidence>
<name>A0A913X2P1_EXADI</name>
<dbReference type="AlphaFoldDB" id="A0A913X2P1"/>
<feature type="transmembrane region" description="Helical" evidence="2">
    <location>
        <begin position="120"/>
        <end position="139"/>
    </location>
</feature>